<dbReference type="PANTHER" id="PTHR31286">
    <property type="entry name" value="GLYCINE-RICH CELL WALL STRUCTURAL PROTEIN 1.8-LIKE"/>
    <property type="match status" value="1"/>
</dbReference>
<evidence type="ECO:0000313" key="4">
    <source>
        <dbReference type="Proteomes" id="UP001153555"/>
    </source>
</evidence>
<comment type="caution">
    <text evidence="3">The sequence shown here is derived from an EMBL/GenBank/DDBJ whole genome shotgun (WGS) entry which is preliminary data.</text>
</comment>
<feature type="compositionally biased region" description="Basic and acidic residues" evidence="1">
    <location>
        <begin position="149"/>
        <end position="171"/>
    </location>
</feature>
<feature type="domain" description="Zinc knuckle CX2CX4HX4C" evidence="2">
    <location>
        <begin position="35"/>
        <end position="78"/>
    </location>
</feature>
<dbReference type="Pfam" id="PF14392">
    <property type="entry name" value="zf-CCHC_4"/>
    <property type="match status" value="1"/>
</dbReference>
<feature type="region of interest" description="Disordered" evidence="1">
    <location>
        <begin position="238"/>
        <end position="272"/>
    </location>
</feature>
<feature type="compositionally biased region" description="Polar residues" evidence="1">
    <location>
        <begin position="176"/>
        <end position="191"/>
    </location>
</feature>
<protein>
    <recommendedName>
        <fullName evidence="2">Zinc knuckle CX2CX4HX4C domain-containing protein</fullName>
    </recommendedName>
</protein>
<organism evidence="3 4">
    <name type="scientific">Striga hermonthica</name>
    <name type="common">Purple witchweed</name>
    <name type="synonym">Buchnera hermonthica</name>
    <dbReference type="NCBI Taxonomy" id="68872"/>
    <lineage>
        <taxon>Eukaryota</taxon>
        <taxon>Viridiplantae</taxon>
        <taxon>Streptophyta</taxon>
        <taxon>Embryophyta</taxon>
        <taxon>Tracheophyta</taxon>
        <taxon>Spermatophyta</taxon>
        <taxon>Magnoliopsida</taxon>
        <taxon>eudicotyledons</taxon>
        <taxon>Gunneridae</taxon>
        <taxon>Pentapetalae</taxon>
        <taxon>asterids</taxon>
        <taxon>lamiids</taxon>
        <taxon>Lamiales</taxon>
        <taxon>Orobanchaceae</taxon>
        <taxon>Buchnereae</taxon>
        <taxon>Striga</taxon>
    </lineage>
</organism>
<dbReference type="EMBL" id="CACSLK010031655">
    <property type="protein sequence ID" value="CAA0839960.1"/>
    <property type="molecule type" value="Genomic_DNA"/>
</dbReference>
<feature type="compositionally biased region" description="Polar residues" evidence="1">
    <location>
        <begin position="123"/>
        <end position="133"/>
    </location>
</feature>
<dbReference type="Proteomes" id="UP001153555">
    <property type="component" value="Unassembled WGS sequence"/>
</dbReference>
<reference evidence="3" key="1">
    <citation type="submission" date="2019-12" db="EMBL/GenBank/DDBJ databases">
        <authorList>
            <person name="Scholes J."/>
        </authorList>
    </citation>
    <scope>NUCLEOTIDE SEQUENCE</scope>
</reference>
<gene>
    <name evidence="3" type="ORF">SHERM_06422</name>
</gene>
<name>A0A9N7NXD2_STRHE</name>
<evidence type="ECO:0000256" key="1">
    <source>
        <dbReference type="SAM" id="MobiDB-lite"/>
    </source>
</evidence>
<dbReference type="InterPro" id="IPR025836">
    <property type="entry name" value="Zn_knuckle_CX2CX4HX4C"/>
</dbReference>
<keyword evidence="4" id="KW-1185">Reference proteome</keyword>
<proteinExistence type="predicted"/>
<evidence type="ECO:0000259" key="2">
    <source>
        <dbReference type="Pfam" id="PF14392"/>
    </source>
</evidence>
<feature type="region of interest" description="Disordered" evidence="1">
    <location>
        <begin position="108"/>
        <end position="191"/>
    </location>
</feature>
<feature type="compositionally biased region" description="Polar residues" evidence="1">
    <location>
        <begin position="238"/>
        <end position="257"/>
    </location>
</feature>
<sequence length="396" mass="43909">MKIGWLFHKVVDVVAPGAGSLNGRIVRILAEVKVSEPLPRGTKLKLGHEEHWIDFRYENLLGFCFYYGRIGHNERQCEIKKEDIQRNAMKSGQYGDWLRALGGGYGDSRDIKSSSPSNPLPVTINSQRIQNQYMEGRTSKKGGSEPELESVRDKGKSVGSEADPRPKDKDNFLINGGSQTPGDQNSLSGEGSSFVVPMELETPKSTLREDGNLVEVVVQSAQLKVGQVKRPKTFTRTTRSIKRGSNLNEETEGTTAISKGENPSPASHKRKADEGVFQASVDLQGVGGQDSASSANGLTDDGYKISGRAVQNNMMVQEWSITEKKKKGAEEWGLDQLRDWLISGSRAGWHEVHLRVTDKKLRRQIVNRTPFDTEVAVIADDIFLLLDTFDSWSFES</sequence>
<dbReference type="PANTHER" id="PTHR31286:SF178">
    <property type="entry name" value="DUF4283 DOMAIN-CONTAINING PROTEIN"/>
    <property type="match status" value="1"/>
</dbReference>
<dbReference type="OrthoDB" id="1707487at2759"/>
<evidence type="ECO:0000313" key="3">
    <source>
        <dbReference type="EMBL" id="CAA0839960.1"/>
    </source>
</evidence>
<dbReference type="AlphaFoldDB" id="A0A9N7NXD2"/>
<accession>A0A9N7NXD2</accession>
<dbReference type="InterPro" id="IPR040256">
    <property type="entry name" value="At4g02000-like"/>
</dbReference>